<proteinExistence type="predicted"/>
<protein>
    <submittedName>
        <fullName evidence="1">Uncharacterized protein</fullName>
    </submittedName>
</protein>
<reference evidence="1" key="2">
    <citation type="journal article" date="2015" name="Data Brief">
        <title>Shoot transcriptome of the giant reed, Arundo donax.</title>
        <authorList>
            <person name="Barrero R.A."/>
            <person name="Guerrero F.D."/>
            <person name="Moolhuijzen P."/>
            <person name="Goolsby J.A."/>
            <person name="Tidwell J."/>
            <person name="Bellgard S.E."/>
            <person name="Bellgard M.I."/>
        </authorList>
    </citation>
    <scope>NUCLEOTIDE SEQUENCE</scope>
    <source>
        <tissue evidence="1">Shoot tissue taken approximately 20 cm above the soil surface</tissue>
    </source>
</reference>
<evidence type="ECO:0000313" key="1">
    <source>
        <dbReference type="EMBL" id="JAD70472.1"/>
    </source>
</evidence>
<reference evidence="1" key="1">
    <citation type="submission" date="2014-09" db="EMBL/GenBank/DDBJ databases">
        <authorList>
            <person name="Magalhaes I.L.F."/>
            <person name="Oliveira U."/>
            <person name="Santos F.R."/>
            <person name="Vidigal T.H.D.A."/>
            <person name="Brescovit A.D."/>
            <person name="Santos A.J."/>
        </authorList>
    </citation>
    <scope>NUCLEOTIDE SEQUENCE</scope>
    <source>
        <tissue evidence="1">Shoot tissue taken approximately 20 cm above the soil surface</tissue>
    </source>
</reference>
<accession>A0A0A9CG44</accession>
<organism evidence="1">
    <name type="scientific">Arundo donax</name>
    <name type="common">Giant reed</name>
    <name type="synonym">Donax arundinaceus</name>
    <dbReference type="NCBI Taxonomy" id="35708"/>
    <lineage>
        <taxon>Eukaryota</taxon>
        <taxon>Viridiplantae</taxon>
        <taxon>Streptophyta</taxon>
        <taxon>Embryophyta</taxon>
        <taxon>Tracheophyta</taxon>
        <taxon>Spermatophyta</taxon>
        <taxon>Magnoliopsida</taxon>
        <taxon>Liliopsida</taxon>
        <taxon>Poales</taxon>
        <taxon>Poaceae</taxon>
        <taxon>PACMAD clade</taxon>
        <taxon>Arundinoideae</taxon>
        <taxon>Arundineae</taxon>
        <taxon>Arundo</taxon>
    </lineage>
</organism>
<dbReference type="AlphaFoldDB" id="A0A0A9CG44"/>
<sequence length="26" mass="2998">MILFSTLSCAVMIIRFFMCITAFSHN</sequence>
<dbReference type="EMBL" id="GBRH01227423">
    <property type="protein sequence ID" value="JAD70472.1"/>
    <property type="molecule type" value="Transcribed_RNA"/>
</dbReference>
<name>A0A0A9CG44_ARUDO</name>